<keyword evidence="2" id="KW-0378">Hydrolase</keyword>
<dbReference type="Proteomes" id="UP000260644">
    <property type="component" value="Unassembled WGS sequence"/>
</dbReference>
<dbReference type="EMBL" id="QPMM01000002">
    <property type="protein sequence ID" value="RFS24811.1"/>
    <property type="molecule type" value="Genomic_DNA"/>
</dbReference>
<dbReference type="SUPFAM" id="SSF52266">
    <property type="entry name" value="SGNH hydrolase"/>
    <property type="match status" value="1"/>
</dbReference>
<name>A0A3E1YE79_9BACT</name>
<gene>
    <name evidence="2" type="ORF">DVR12_06345</name>
</gene>
<protein>
    <submittedName>
        <fullName evidence="2">SGNH/GDSL hydrolase family protein</fullName>
    </submittedName>
</protein>
<feature type="domain" description="SGNH hydrolase-type esterase" evidence="1">
    <location>
        <begin position="24"/>
        <end position="202"/>
    </location>
</feature>
<dbReference type="AlphaFoldDB" id="A0A3E1YE79"/>
<dbReference type="InterPro" id="IPR036514">
    <property type="entry name" value="SGNH_hydro_sf"/>
</dbReference>
<accession>A0A3E1YE79</accession>
<organism evidence="2 3">
    <name type="scientific">Chitinophaga silvatica</name>
    <dbReference type="NCBI Taxonomy" id="2282649"/>
    <lineage>
        <taxon>Bacteria</taxon>
        <taxon>Pseudomonadati</taxon>
        <taxon>Bacteroidota</taxon>
        <taxon>Chitinophagia</taxon>
        <taxon>Chitinophagales</taxon>
        <taxon>Chitinophagaceae</taxon>
        <taxon>Chitinophaga</taxon>
    </lineage>
</organism>
<proteinExistence type="predicted"/>
<evidence type="ECO:0000259" key="1">
    <source>
        <dbReference type="Pfam" id="PF13472"/>
    </source>
</evidence>
<evidence type="ECO:0000313" key="2">
    <source>
        <dbReference type="EMBL" id="RFS24811.1"/>
    </source>
</evidence>
<evidence type="ECO:0000313" key="3">
    <source>
        <dbReference type="Proteomes" id="UP000260644"/>
    </source>
</evidence>
<keyword evidence="3" id="KW-1185">Reference proteome</keyword>
<comment type="caution">
    <text evidence="2">The sequence shown here is derived from an EMBL/GenBank/DDBJ whole genome shotgun (WGS) entry which is preliminary data.</text>
</comment>
<dbReference type="CDD" id="cd01832">
    <property type="entry name" value="SGNH_hydrolase_like_1"/>
    <property type="match status" value="1"/>
</dbReference>
<sequence>MLRIILFCLAFSTTKSMNPVTYLALGDSYTIGEAVPASCSFPVLTANILRKDGINITEPQIIAVTGWTTDELTQGIKAATLHPPYNLVTLLIGVNNQYRGRSSDEYRREFTALLNQAIEFAGNRKEAVVVLSIPDWGVTPFAKDRDQQQIATEIDAFNAVNKEVSTQYGVGYLDITGFTREAISDLSLVAEDGLHPSGKDYQRWAKALAPLLLQSL</sequence>
<dbReference type="Gene3D" id="3.40.50.1110">
    <property type="entry name" value="SGNH hydrolase"/>
    <property type="match status" value="1"/>
</dbReference>
<dbReference type="Pfam" id="PF13472">
    <property type="entry name" value="Lipase_GDSL_2"/>
    <property type="match status" value="1"/>
</dbReference>
<dbReference type="OrthoDB" id="158267at2"/>
<reference evidence="2 3" key="1">
    <citation type="submission" date="2018-07" db="EMBL/GenBank/DDBJ databases">
        <title>Chitinophaga K2CV101002-2 sp. nov., isolated from a monsoon evergreen broad-leaved forest soil.</title>
        <authorList>
            <person name="Lv Y."/>
        </authorList>
    </citation>
    <scope>NUCLEOTIDE SEQUENCE [LARGE SCALE GENOMIC DNA]</scope>
    <source>
        <strain evidence="2 3">GDMCC 1.1288</strain>
    </source>
</reference>
<dbReference type="GO" id="GO:0016788">
    <property type="term" value="F:hydrolase activity, acting on ester bonds"/>
    <property type="evidence" value="ECO:0007669"/>
    <property type="project" value="UniProtKB-ARBA"/>
</dbReference>
<dbReference type="InterPro" id="IPR013830">
    <property type="entry name" value="SGNH_hydro"/>
</dbReference>